<dbReference type="Gene3D" id="2.70.98.10">
    <property type="match status" value="1"/>
</dbReference>
<dbReference type="InterPro" id="IPR004103">
    <property type="entry name" value="Lyase_8_C"/>
</dbReference>
<accession>A0A316AKU3</accession>
<comment type="caution">
    <text evidence="11">The sequence shown here is derived from an EMBL/GenBank/DDBJ whole genome shotgun (WGS) entry which is preliminary data.</text>
</comment>
<feature type="domain" description="Polysaccharide lyase family 8 C-terminal" evidence="9">
    <location>
        <begin position="617"/>
        <end position="683"/>
    </location>
</feature>
<dbReference type="InterPro" id="IPR011071">
    <property type="entry name" value="Lyase_8-like_C"/>
</dbReference>
<feature type="chain" id="PRO_5016234081" evidence="7">
    <location>
        <begin position="24"/>
        <end position="732"/>
    </location>
</feature>
<feature type="signal peptide" evidence="7">
    <location>
        <begin position="1"/>
        <end position="23"/>
    </location>
</feature>
<name>A0A316AKU3_9BACT</name>
<dbReference type="SUPFAM" id="SSF48230">
    <property type="entry name" value="Chondroitin AC/alginate lyase"/>
    <property type="match status" value="1"/>
</dbReference>
<dbReference type="Pfam" id="PF02278">
    <property type="entry name" value="Lyase_8"/>
    <property type="match status" value="1"/>
</dbReference>
<dbReference type="InterPro" id="IPR008929">
    <property type="entry name" value="Chondroitin_lyas"/>
</dbReference>
<evidence type="ECO:0000313" key="12">
    <source>
        <dbReference type="Proteomes" id="UP000245880"/>
    </source>
</evidence>
<evidence type="ECO:0000256" key="4">
    <source>
        <dbReference type="ARBA" id="ARBA00022729"/>
    </source>
</evidence>
<organism evidence="11 12">
    <name type="scientific">Dyadobacter jejuensis</name>
    <dbReference type="NCBI Taxonomy" id="1082580"/>
    <lineage>
        <taxon>Bacteria</taxon>
        <taxon>Pseudomonadati</taxon>
        <taxon>Bacteroidota</taxon>
        <taxon>Cytophagia</taxon>
        <taxon>Cytophagales</taxon>
        <taxon>Spirosomataceae</taxon>
        <taxon>Dyadobacter</taxon>
    </lineage>
</organism>
<dbReference type="RefSeq" id="WP_109674124.1">
    <property type="nucleotide sequence ID" value="NZ_QGDT01000004.1"/>
</dbReference>
<sequence length="732" mass="82671">MNSLLRFQLVVLVLALLSSPLSAQPSSVPASGSSDDLKMIKKRIADDLLLSRWEDERIEEVIGKMKPDGSFEGINYSDLSRTAGFPHRRHTHNLMQMAKAYKSRGSKFYKKKYLKEKIEKGLDYWVRHDFVGDNWHDNQVTTPTNLGELMLIIGDDLPKELVAKAQPMIGRAHMKASGARPSGDRIVIASILAKNLLFVGDYKTFNEIIKIIEGELKFATGQRGMQHDYSFHHRVDRVNNTDSYGYSKYANAFGDWSYFVSGTPYAFSKEKINQLVDYYLDGIYKQMVYGVYSDVSVQNRNISIQRSAFSPHSTLEIERLLVSTDYRKDELEEIIRLRKGEVKPSASFAKFFWQTEHFVFQRPDFYTTVRMYSTRNRNMEVPYNGPGKLTHHRADGTNYLLKKGDEYHNIWPVYDWQKISGTTIVQKPSLPGPDDIQKEGLTDYVGGVTDGLYGAVVFDFQSPHDPLVAKKSWFFFDKEYVSLGTGIKSNSKLQVATTVDQSLLRSEVAIGQQGARKQLTPGNRELDEVKWVHHNQIGYVFPKPAKVTLSNQEETGTWAAITDQKNISQEEVHEGVFKLWFDHGSKPSNASYAYMVVPNVSEQELERSSQDNRSIDILSNTASIQGVHHKGLGISQLNFYQAGELVVDNALTVRLDSPGMVMLKQTAGRLTQLTLADPSRKLSRMLVTVSGQYAGEADNYRTIVDQQAGSTLFIVDLPQGVYLGKSVVLAVQ</sequence>
<dbReference type="InterPro" id="IPR012970">
    <property type="entry name" value="Lyase_8_alpha_N"/>
</dbReference>
<dbReference type="Proteomes" id="UP000245880">
    <property type="component" value="Unassembled WGS sequence"/>
</dbReference>
<dbReference type="Gene3D" id="1.50.10.100">
    <property type="entry name" value="Chondroitin AC/alginate lyase"/>
    <property type="match status" value="1"/>
</dbReference>
<evidence type="ECO:0000256" key="2">
    <source>
        <dbReference type="ARBA" id="ARBA00006699"/>
    </source>
</evidence>
<proteinExistence type="inferred from homology"/>
<feature type="domain" description="Polysaccharide lyase 8 N-terminal alpha-helical" evidence="10">
    <location>
        <begin position="79"/>
        <end position="322"/>
    </location>
</feature>
<comment type="similarity">
    <text evidence="2">Belongs to the polysaccharide lyase 8 family.</text>
</comment>
<evidence type="ECO:0000256" key="3">
    <source>
        <dbReference type="ARBA" id="ARBA00011245"/>
    </source>
</evidence>
<dbReference type="InterPro" id="IPR003159">
    <property type="entry name" value="Lyase_8_central_dom"/>
</dbReference>
<keyword evidence="12" id="KW-1185">Reference proteome</keyword>
<evidence type="ECO:0000256" key="1">
    <source>
        <dbReference type="ARBA" id="ARBA00001913"/>
    </source>
</evidence>
<gene>
    <name evidence="11" type="ORF">CLV98_104104</name>
</gene>
<dbReference type="PANTHER" id="PTHR38481">
    <property type="entry name" value="HYALURONATE LYASE"/>
    <property type="match status" value="1"/>
</dbReference>
<dbReference type="OrthoDB" id="6394136at2"/>
<evidence type="ECO:0000259" key="8">
    <source>
        <dbReference type="Pfam" id="PF02278"/>
    </source>
</evidence>
<dbReference type="EMBL" id="QGDT01000004">
    <property type="protein sequence ID" value="PWJ58246.1"/>
    <property type="molecule type" value="Genomic_DNA"/>
</dbReference>
<evidence type="ECO:0000259" key="9">
    <source>
        <dbReference type="Pfam" id="PF02884"/>
    </source>
</evidence>
<dbReference type="Pfam" id="PF08124">
    <property type="entry name" value="Lyase_8_N"/>
    <property type="match status" value="1"/>
</dbReference>
<feature type="domain" description="Polysaccharide lyase family 8 central" evidence="8">
    <location>
        <begin position="350"/>
        <end position="601"/>
    </location>
</feature>
<dbReference type="GO" id="GO:0030246">
    <property type="term" value="F:carbohydrate binding"/>
    <property type="evidence" value="ECO:0007669"/>
    <property type="project" value="InterPro"/>
</dbReference>
<evidence type="ECO:0000256" key="6">
    <source>
        <dbReference type="ARBA" id="ARBA00023239"/>
    </source>
</evidence>
<dbReference type="Gene3D" id="2.60.220.10">
    <property type="entry name" value="Polysaccharide lyase family 8-like, C-terminal"/>
    <property type="match status" value="1"/>
</dbReference>
<dbReference type="SUPFAM" id="SSF49863">
    <property type="entry name" value="Hyaluronate lyase-like, C-terminal domain"/>
    <property type="match status" value="1"/>
</dbReference>
<dbReference type="AlphaFoldDB" id="A0A316AKU3"/>
<evidence type="ECO:0000256" key="7">
    <source>
        <dbReference type="SAM" id="SignalP"/>
    </source>
</evidence>
<evidence type="ECO:0000259" key="10">
    <source>
        <dbReference type="Pfam" id="PF08124"/>
    </source>
</evidence>
<protein>
    <submittedName>
        <fullName evidence="11">Chondroitin AC lyase</fullName>
    </submittedName>
</protein>
<reference evidence="11 12" key="1">
    <citation type="submission" date="2018-03" db="EMBL/GenBank/DDBJ databases">
        <title>Genomic Encyclopedia of Archaeal and Bacterial Type Strains, Phase II (KMG-II): from individual species to whole genera.</title>
        <authorList>
            <person name="Goeker M."/>
        </authorList>
    </citation>
    <scope>NUCLEOTIDE SEQUENCE [LARGE SCALE GENOMIC DNA]</scope>
    <source>
        <strain evidence="11 12">DSM 100346</strain>
    </source>
</reference>
<dbReference type="SUPFAM" id="SSF74650">
    <property type="entry name" value="Galactose mutarotase-like"/>
    <property type="match status" value="1"/>
</dbReference>
<comment type="cofactor">
    <cofactor evidence="1">
        <name>Ca(2+)</name>
        <dbReference type="ChEBI" id="CHEBI:29108"/>
    </cofactor>
</comment>
<evidence type="ECO:0000313" key="11">
    <source>
        <dbReference type="EMBL" id="PWJ58246.1"/>
    </source>
</evidence>
<keyword evidence="4 7" id="KW-0732">Signal</keyword>
<dbReference type="GO" id="GO:0005576">
    <property type="term" value="C:extracellular region"/>
    <property type="evidence" value="ECO:0007669"/>
    <property type="project" value="InterPro"/>
</dbReference>
<comment type="subunit">
    <text evidence="3">Monomer.</text>
</comment>
<dbReference type="GO" id="GO:0016837">
    <property type="term" value="F:carbon-oxygen lyase activity, acting on polysaccharides"/>
    <property type="evidence" value="ECO:0007669"/>
    <property type="project" value="UniProtKB-ARBA"/>
</dbReference>
<dbReference type="PANTHER" id="PTHR38481:SF1">
    <property type="entry name" value="HYALURONATE LYASE"/>
    <property type="match status" value="1"/>
</dbReference>
<dbReference type="InterPro" id="IPR014718">
    <property type="entry name" value="GH-type_carb-bd"/>
</dbReference>
<keyword evidence="5" id="KW-0106">Calcium</keyword>
<keyword evidence="6 11" id="KW-0456">Lyase</keyword>
<dbReference type="GO" id="GO:0005975">
    <property type="term" value="P:carbohydrate metabolic process"/>
    <property type="evidence" value="ECO:0007669"/>
    <property type="project" value="InterPro"/>
</dbReference>
<dbReference type="Pfam" id="PF02884">
    <property type="entry name" value="Lyase_8_C"/>
    <property type="match status" value="1"/>
</dbReference>
<evidence type="ECO:0000256" key="5">
    <source>
        <dbReference type="ARBA" id="ARBA00022837"/>
    </source>
</evidence>
<dbReference type="InterPro" id="IPR011013">
    <property type="entry name" value="Gal_mutarotase_sf_dom"/>
</dbReference>
<dbReference type="InterPro" id="IPR038970">
    <property type="entry name" value="Lyase_8"/>
</dbReference>